<protein>
    <submittedName>
        <fullName evidence="4">Aromatic-ring-hydroxylating dioxygenase subunit beta</fullName>
    </submittedName>
</protein>
<dbReference type="RefSeq" id="WP_108921197.1">
    <property type="nucleotide sequence ID" value="NZ_BFCH01000009.1"/>
</dbReference>
<dbReference type="GO" id="GO:0019380">
    <property type="term" value="P:3-phenylpropionate catabolic process"/>
    <property type="evidence" value="ECO:0007669"/>
    <property type="project" value="TreeGrafter"/>
</dbReference>
<reference evidence="4" key="3">
    <citation type="journal article" date="2022" name="Microbiol. Resour. Announc.">
        <title>Draft Genome Sequences of Eight Mycobacterium montefiorense Strains Isolated from Salamanders in Captivity.</title>
        <authorList>
            <person name="Komine T."/>
            <person name="Ihara H."/>
            <person name="Fukano H."/>
            <person name="Hoshino Y."/>
            <person name="Kurata O."/>
            <person name="Wada S."/>
        </authorList>
    </citation>
    <scope>NUCLEOTIDE SEQUENCE</scope>
    <source>
        <strain evidence="4">NJB18185</strain>
    </source>
</reference>
<comment type="caution">
    <text evidence="4">The sequence shown here is derived from an EMBL/GenBank/DDBJ whole genome shotgun (WGS) entry which is preliminary data.</text>
</comment>
<evidence type="ECO:0000313" key="5">
    <source>
        <dbReference type="Proteomes" id="UP000245060"/>
    </source>
</evidence>
<name>A0AA37PNE8_9MYCO</name>
<keyword evidence="4" id="KW-0223">Dioxygenase</keyword>
<gene>
    <name evidence="3" type="ORF">MmonteBS_13670</name>
    <name evidence="4" type="ORF">NJB18185_22800</name>
</gene>
<reference evidence="4" key="4">
    <citation type="submission" date="2022-04" db="EMBL/GenBank/DDBJ databases">
        <authorList>
            <person name="Komine T."/>
            <person name="Fukano H."/>
            <person name="Wada S."/>
        </authorList>
    </citation>
    <scope>NUCLEOTIDE SEQUENCE</scope>
    <source>
        <strain evidence="4">NJB18185</strain>
    </source>
</reference>
<dbReference type="InterPro" id="IPR000391">
    <property type="entry name" value="Rng_hydr_dOase-bsu"/>
</dbReference>
<evidence type="ECO:0000313" key="3">
    <source>
        <dbReference type="EMBL" id="GBG36995.1"/>
    </source>
</evidence>
<dbReference type="Pfam" id="PF00866">
    <property type="entry name" value="Ring_hydroxyl_B"/>
    <property type="match status" value="1"/>
</dbReference>
<keyword evidence="5" id="KW-1185">Reference proteome</keyword>
<keyword evidence="2" id="KW-0560">Oxidoreductase</keyword>
<accession>A0AA37PNE8</accession>
<dbReference type="GO" id="GO:0051213">
    <property type="term" value="F:dioxygenase activity"/>
    <property type="evidence" value="ECO:0007669"/>
    <property type="project" value="UniProtKB-KW"/>
</dbReference>
<dbReference type="EMBL" id="BQYH01000015">
    <property type="protein sequence ID" value="GKU72508.1"/>
    <property type="molecule type" value="Genomic_DNA"/>
</dbReference>
<dbReference type="AlphaFoldDB" id="A0AA37PNE8"/>
<dbReference type="Proteomes" id="UP001139505">
    <property type="component" value="Unassembled WGS sequence"/>
</dbReference>
<proteinExistence type="inferred from homology"/>
<dbReference type="CDD" id="cd00667">
    <property type="entry name" value="ring_hydroxylating_dioxygenases_beta"/>
    <property type="match status" value="1"/>
</dbReference>
<evidence type="ECO:0000313" key="4">
    <source>
        <dbReference type="EMBL" id="GKU72508.1"/>
    </source>
</evidence>
<comment type="similarity">
    <text evidence="1">Belongs to the bacterial ring-hydroxylating dioxygenase beta subunit family.</text>
</comment>
<dbReference type="EMBL" id="BFCH01000009">
    <property type="protein sequence ID" value="GBG36995.1"/>
    <property type="molecule type" value="Genomic_DNA"/>
</dbReference>
<evidence type="ECO:0000256" key="2">
    <source>
        <dbReference type="ARBA" id="ARBA00023002"/>
    </source>
</evidence>
<dbReference type="PANTHER" id="PTHR41534:SF2">
    <property type="entry name" value="3-PHENYLPROPIONATE_CINNAMIC ACID DIOXYGENASE SUBUNIT BETA"/>
    <property type="match status" value="1"/>
</dbReference>
<dbReference type="Gene3D" id="3.10.450.50">
    <property type="match status" value="1"/>
</dbReference>
<evidence type="ECO:0000256" key="1">
    <source>
        <dbReference type="ARBA" id="ARBA00009570"/>
    </source>
</evidence>
<reference evidence="5" key="2">
    <citation type="submission" date="2018-04" db="EMBL/GenBank/DDBJ databases">
        <title>Draft genome sequence of Mycobacterium montefiorense isolated from Japanese black salamander.</title>
        <authorList>
            <person name="Fukano H."/>
            <person name="Yoshida M."/>
            <person name="Shimizu A."/>
            <person name="Iwao H."/>
            <person name="Kurata O."/>
            <person name="Katayama Y."/>
            <person name="Omatsu T."/>
            <person name="Mizutani T."/>
            <person name="Wada S."/>
            <person name="Hoshino Y."/>
        </authorList>
    </citation>
    <scope>NUCLEOTIDE SEQUENCE [LARGE SCALE GENOMIC DNA]</scope>
    <source>
        <strain evidence="5">BS</strain>
    </source>
</reference>
<sequence length="165" mass="19048">MTSVALALVSRADVEDFLYHEAALLDEWRLGEWLDLFTMDCVYEVPATDRPDEALEESFALIRDLRPMLEQRVIRLRKPTAHAEFPHSRTRRLITNVRIISRTDDELSVAANFVVFRIQRGVEVSYVGRYHYVLAATAEGFKIQRRKATLDHDVLDPHGKISIIL</sequence>
<organism evidence="4 6">
    <name type="scientific">Mycobacterium montefiorense</name>
    <dbReference type="NCBI Taxonomy" id="154654"/>
    <lineage>
        <taxon>Bacteria</taxon>
        <taxon>Bacillati</taxon>
        <taxon>Actinomycetota</taxon>
        <taxon>Actinomycetes</taxon>
        <taxon>Mycobacteriales</taxon>
        <taxon>Mycobacteriaceae</taxon>
        <taxon>Mycobacterium</taxon>
        <taxon>Mycobacterium simiae complex</taxon>
    </lineage>
</organism>
<dbReference type="SUPFAM" id="SSF54427">
    <property type="entry name" value="NTF2-like"/>
    <property type="match status" value="1"/>
</dbReference>
<reference evidence="3" key="1">
    <citation type="journal article" date="2018" name="Genome Announc.">
        <title>Draft Genome Sequence of Mycobacterium montefiorense Isolated from Japanese Black Salamander (Hynobius nigrescens).</title>
        <authorList>
            <person name="Fukano H."/>
            <person name="Yoshida M."/>
            <person name="Shimizu A."/>
            <person name="Iwao H."/>
            <person name="Katayama Y."/>
            <person name="Omatsu T."/>
            <person name="Mizutani T."/>
            <person name="Kurata O."/>
            <person name="Wada S."/>
            <person name="Hoshino Y."/>
        </authorList>
    </citation>
    <scope>NUCLEOTIDE SEQUENCE</scope>
    <source>
        <strain evidence="3">BS</strain>
    </source>
</reference>
<dbReference type="PANTHER" id="PTHR41534">
    <property type="entry name" value="BLR3401 PROTEIN"/>
    <property type="match status" value="1"/>
</dbReference>
<evidence type="ECO:0000313" key="6">
    <source>
        <dbReference type="Proteomes" id="UP001139505"/>
    </source>
</evidence>
<dbReference type="InterPro" id="IPR032710">
    <property type="entry name" value="NTF2-like_dom_sf"/>
</dbReference>
<dbReference type="Proteomes" id="UP000245060">
    <property type="component" value="Unassembled WGS sequence"/>
</dbReference>